<dbReference type="EMBL" id="CP060633">
    <property type="protein sequence ID" value="QNM03636.1"/>
    <property type="molecule type" value="Genomic_DNA"/>
</dbReference>
<dbReference type="PANTHER" id="PTHR34983:SF2">
    <property type="entry name" value="ENDO-BETA-1,4-GALACTANASE"/>
    <property type="match status" value="1"/>
</dbReference>
<dbReference type="SUPFAM" id="SSF51445">
    <property type="entry name" value="(Trans)glycosidases"/>
    <property type="match status" value="1"/>
</dbReference>
<dbReference type="Proteomes" id="UP000515981">
    <property type="component" value="Chromosome"/>
</dbReference>
<dbReference type="Pfam" id="PF07745">
    <property type="entry name" value="Glyco_hydro_53"/>
    <property type="match status" value="1"/>
</dbReference>
<dbReference type="GO" id="GO:0031218">
    <property type="term" value="F:arabinogalactan endo-1,4-beta-galactosidase activity"/>
    <property type="evidence" value="ECO:0007669"/>
    <property type="project" value="UniProtKB-EC"/>
</dbReference>
<gene>
    <name evidence="5" type="ORF">H9Q77_05965</name>
</gene>
<keyword evidence="3 4" id="KW-0326">Glycosidase</keyword>
<proteinExistence type="inferred from homology"/>
<evidence type="ECO:0000256" key="1">
    <source>
        <dbReference type="ARBA" id="ARBA00010687"/>
    </source>
</evidence>
<keyword evidence="6" id="KW-1185">Reference proteome</keyword>
<evidence type="ECO:0000256" key="4">
    <source>
        <dbReference type="RuleBase" id="RU361192"/>
    </source>
</evidence>
<dbReference type="Gene3D" id="3.20.20.80">
    <property type="entry name" value="Glycosidases"/>
    <property type="match status" value="1"/>
</dbReference>
<dbReference type="RefSeq" id="WP_022153475.1">
    <property type="nucleotide sequence ID" value="NZ_CP060633.1"/>
</dbReference>
<dbReference type="InterPro" id="IPR011683">
    <property type="entry name" value="Glyco_hydro_53"/>
</dbReference>
<name>A0A7G9FYK4_9FIRM</name>
<dbReference type="KEGG" id="ssun:H9Q77_05965"/>
<dbReference type="GO" id="GO:0045490">
    <property type="term" value="P:pectin catabolic process"/>
    <property type="evidence" value="ECO:0007669"/>
    <property type="project" value="TreeGrafter"/>
</dbReference>
<dbReference type="InterPro" id="IPR017853">
    <property type="entry name" value="GH"/>
</dbReference>
<evidence type="ECO:0000313" key="5">
    <source>
        <dbReference type="EMBL" id="QNM03636.1"/>
    </source>
</evidence>
<dbReference type="EC" id="3.2.1.89" evidence="4"/>
<protein>
    <recommendedName>
        <fullName evidence="4">Arabinogalactan endo-beta-1,4-galactanase</fullName>
        <ecNumber evidence="4">3.2.1.89</ecNumber>
    </recommendedName>
</protein>
<comment type="similarity">
    <text evidence="1 4">Belongs to the glycosyl hydrolase 53 family.</text>
</comment>
<comment type="catalytic activity">
    <reaction evidence="4">
        <text>The enzyme specifically hydrolyzes (1-&gt;4)-beta-D-galactosidic linkages in type I arabinogalactans.</text>
        <dbReference type="EC" id="3.2.1.89"/>
    </reaction>
</comment>
<organism evidence="5 6">
    <name type="scientific">Simiaoa sunii</name>
    <dbReference type="NCBI Taxonomy" id="2763672"/>
    <lineage>
        <taxon>Bacteria</taxon>
        <taxon>Bacillati</taxon>
        <taxon>Bacillota</taxon>
        <taxon>Clostridia</taxon>
        <taxon>Lachnospirales</taxon>
        <taxon>Lachnospiraceae</taxon>
        <taxon>Simiaoa</taxon>
    </lineage>
</organism>
<evidence type="ECO:0000256" key="2">
    <source>
        <dbReference type="ARBA" id="ARBA00022801"/>
    </source>
</evidence>
<sequence length="357" mass="40220">MEFIKGMDISMVKELEVSGASYYINGKQEDLFRILKECGTTMVRLRIWSDPFDEMGNSYGGGGNDLQTTIEIAGRTVENGMDFMLDFHYSDFWADPAKQIKPKAWQKLRGEALETAVYLHTVNTLKALKNHKLIPKMVQVGNEITKGLLWPDGYVEQTENMARLLRAGIRGVREECPGAGIVLHLDFGTNNELYRQWFDRIAPFALDYDVIGMSYYPHWNGSLEQLQNNMNDISARYGKNVLVVETSIGYTTDTLGCKGIVYSEKEEEATGYPATQEGQEQFLRDLMATVRKVKEDRGIGVFYWEPAWLPIPDCTWASTSGSQYMQEKMAAGNAMANMALFDAAGNANSALLHMKTM</sequence>
<dbReference type="AlphaFoldDB" id="A0A7G9FYK4"/>
<keyword evidence="2 4" id="KW-0378">Hydrolase</keyword>
<dbReference type="PANTHER" id="PTHR34983">
    <property type="entry name" value="ARABINOGALACTAN ENDO-BETA-1,4-GALACTANASE A"/>
    <property type="match status" value="1"/>
</dbReference>
<evidence type="ECO:0000256" key="3">
    <source>
        <dbReference type="ARBA" id="ARBA00023295"/>
    </source>
</evidence>
<dbReference type="GO" id="GO:0015926">
    <property type="term" value="F:glucosidase activity"/>
    <property type="evidence" value="ECO:0007669"/>
    <property type="project" value="InterPro"/>
</dbReference>
<evidence type="ECO:0000313" key="6">
    <source>
        <dbReference type="Proteomes" id="UP000515981"/>
    </source>
</evidence>
<accession>A0A7G9FYK4</accession>
<reference evidence="5 6" key="1">
    <citation type="submission" date="2020-08" db="EMBL/GenBank/DDBJ databases">
        <authorList>
            <person name="Liu C."/>
            <person name="Sun Q."/>
        </authorList>
    </citation>
    <scope>NUCLEOTIDE SEQUENCE [LARGE SCALE GENOMIC DNA]</scope>
    <source>
        <strain evidence="5 6">NSJ-8</strain>
    </source>
</reference>